<keyword evidence="1" id="KW-0732">Signal</keyword>
<dbReference type="PANTHER" id="PTHR11348">
    <property type="entry name" value="CONNECTIVE TISSUE GROWTH FACTOR-RELATED"/>
    <property type="match status" value="1"/>
</dbReference>
<gene>
    <name evidence="5" type="ORF">MAR_027129</name>
</gene>
<feature type="domain" description="VWFC" evidence="3">
    <location>
        <begin position="358"/>
        <end position="424"/>
    </location>
</feature>
<dbReference type="SMART" id="SM00254">
    <property type="entry name" value="ShKT"/>
    <property type="match status" value="3"/>
</dbReference>
<feature type="domain" description="VWFC" evidence="3">
    <location>
        <begin position="483"/>
        <end position="549"/>
    </location>
</feature>
<feature type="domain" description="ShKT" evidence="4">
    <location>
        <begin position="814"/>
        <end position="848"/>
    </location>
</feature>
<dbReference type="PROSITE" id="PS50184">
    <property type="entry name" value="VWFC_2"/>
    <property type="match status" value="5"/>
</dbReference>
<comment type="caution">
    <text evidence="2">Lacks conserved residue(s) required for the propagation of feature annotation.</text>
</comment>
<dbReference type="Gene3D" id="1.10.10.1940">
    <property type="match status" value="1"/>
</dbReference>
<dbReference type="PROSITE" id="PS01208">
    <property type="entry name" value="VWFC_1"/>
    <property type="match status" value="2"/>
</dbReference>
<sequence>MDNCRQFCGFCQLGNNQQVLTGFFGRCYYNGKSYTQGQTWDDGCSYECTCDDASAGRYSCYNKCPIYFNLPPQCTLVKKSGCCLEPVCDFKGTHLSTNGQQTGTYQGVSVCMYKSMPYYQGQTWQDGCDKSCYCQDAEVGLYTCQSVCAHYGALPSECTLQRQAGKCCEEPVCTFNKQYGQFTGSGTLSGKGTGASGVTTVGPCVDKDPNCSRYPPGTCTDANYIQWAKDQCQKSCNFCPSANPTPGPNDVCIYNGVSYHQGQRWDDGCELECVCENAAYGFYRCQKKCADIVNLPLGCTQVKNVGDCCPKVTCTGTTGTFTGSQTVGGTIGGNPVPQPMPGMNITSNPGTSITGSLNGCLYKGALYQAGQRWDDGCDYSCVCEDGSKGQYKCTPKCPTFSALPTGCTMQDNPNDPCCRQAVCAPGTTTTSGQPVVIVPTYGKGFTGFGQPVMPQIGTGTSGMNPTPVPGSGMTGAPISGTGSGCVYNGRVYRQGETWDQGCQYKCECVDASAGQYRCVDRCTVYTNLPAQCTLQTDPNDNCCKTVHCDFNLKITTLAPIFAQTTPVAGAAFCKYQGYYHRQGEEWNDGCGLRCRCEDATNHYYQCTDRCPKYDNVPSTCTFVVDPKDPQCCRVPQCQNAGGNVGTSGFTGSFTGYGHPVNILPSQISNTGYSNKCLYKGQVYAQGATWQDGCDFECECVDASKGMYRCNERCTRIASVPTGCTFAQDPNDACCQKLRCDAAAQLGTCMDNVNCASYGTYVCGTNYKEWAQNNCAKYCGYCGGGTGTGGTMIGTGTGTGTGTGGTMIGTGTGGCVDKLTNCAEYSQEACTGLYVDWARDNCAHFCNLCMVNGTSGGMSGYQTVPPGAGGFTGFSGGCVYKGRYYGAGDKWTDGCDYNCTCENGQTGFYRCSDRCPSYQLPAGCVLKTQTGECCGVPDCTGATGTGDIQLTFKDNVICLQKNGKCLFCSFVPHVFLINHLQTMLCSFRIC</sequence>
<accession>A0ABY7EWZ9</accession>
<keyword evidence="6" id="KW-1185">Reference proteome</keyword>
<dbReference type="SUPFAM" id="SSF57603">
    <property type="entry name" value="FnI-like domain"/>
    <property type="match status" value="3"/>
</dbReference>
<dbReference type="EMBL" id="CP111019">
    <property type="protein sequence ID" value="WAR12949.1"/>
    <property type="molecule type" value="Genomic_DNA"/>
</dbReference>
<reference evidence="5" key="1">
    <citation type="submission" date="2022-11" db="EMBL/GenBank/DDBJ databases">
        <title>Centuries of genome instability and evolution in soft-shell clam transmissible cancer (bioRxiv).</title>
        <authorList>
            <person name="Hart S.F.M."/>
            <person name="Yonemitsu M.A."/>
            <person name="Giersch R.M."/>
            <person name="Beal B.F."/>
            <person name="Arriagada G."/>
            <person name="Davis B.W."/>
            <person name="Ostrander E.A."/>
            <person name="Goff S.P."/>
            <person name="Metzger M.J."/>
        </authorList>
    </citation>
    <scope>NUCLEOTIDE SEQUENCE</scope>
    <source>
        <strain evidence="5">MELC-2E11</strain>
        <tissue evidence="5">Siphon/mantle</tissue>
    </source>
</reference>
<feature type="disulfide bond" evidence="2">
    <location>
        <begin position="814"/>
        <end position="848"/>
    </location>
</feature>
<evidence type="ECO:0000313" key="6">
    <source>
        <dbReference type="Proteomes" id="UP001164746"/>
    </source>
</evidence>
<evidence type="ECO:0000259" key="4">
    <source>
        <dbReference type="PROSITE" id="PS51670"/>
    </source>
</evidence>
<feature type="domain" description="VWFC" evidence="3">
    <location>
        <begin position="250"/>
        <end position="315"/>
    </location>
</feature>
<feature type="domain" description="VWFC" evidence="3">
    <location>
        <begin position="109"/>
        <end position="174"/>
    </location>
</feature>
<dbReference type="PROSITE" id="PS51670">
    <property type="entry name" value="SHKT"/>
    <property type="match status" value="1"/>
</dbReference>
<dbReference type="SMART" id="SM00214">
    <property type="entry name" value="VWC"/>
    <property type="match status" value="8"/>
</dbReference>
<evidence type="ECO:0000256" key="1">
    <source>
        <dbReference type="ARBA" id="ARBA00022729"/>
    </source>
</evidence>
<dbReference type="InterPro" id="IPR001007">
    <property type="entry name" value="VWF_dom"/>
</dbReference>
<evidence type="ECO:0000256" key="2">
    <source>
        <dbReference type="PROSITE-ProRule" id="PRU01005"/>
    </source>
</evidence>
<keyword evidence="2" id="KW-1015">Disulfide bond</keyword>
<evidence type="ECO:0000259" key="3">
    <source>
        <dbReference type="PROSITE" id="PS50184"/>
    </source>
</evidence>
<dbReference type="Pfam" id="PF01549">
    <property type="entry name" value="ShK"/>
    <property type="match status" value="3"/>
</dbReference>
<protein>
    <submittedName>
        <fullName evidence="5">SAS-like protein</fullName>
    </submittedName>
</protein>
<dbReference type="Proteomes" id="UP001164746">
    <property type="component" value="Chromosome 8"/>
</dbReference>
<evidence type="ECO:0000313" key="5">
    <source>
        <dbReference type="EMBL" id="WAR12949.1"/>
    </source>
</evidence>
<proteinExistence type="predicted"/>
<organism evidence="5 6">
    <name type="scientific">Mya arenaria</name>
    <name type="common">Soft-shell clam</name>
    <dbReference type="NCBI Taxonomy" id="6604"/>
    <lineage>
        <taxon>Eukaryota</taxon>
        <taxon>Metazoa</taxon>
        <taxon>Spiralia</taxon>
        <taxon>Lophotrochozoa</taxon>
        <taxon>Mollusca</taxon>
        <taxon>Bivalvia</taxon>
        <taxon>Autobranchia</taxon>
        <taxon>Heteroconchia</taxon>
        <taxon>Euheterodonta</taxon>
        <taxon>Imparidentia</taxon>
        <taxon>Neoheterodontei</taxon>
        <taxon>Myida</taxon>
        <taxon>Myoidea</taxon>
        <taxon>Myidae</taxon>
        <taxon>Mya</taxon>
    </lineage>
</organism>
<name>A0ABY7EWZ9_MYAAR</name>
<dbReference type="InterPro" id="IPR050941">
    <property type="entry name" value="CCN"/>
</dbReference>
<dbReference type="InterPro" id="IPR003582">
    <property type="entry name" value="ShKT_dom"/>
</dbReference>
<feature type="domain" description="VWFC" evidence="3">
    <location>
        <begin position="875"/>
        <end position="939"/>
    </location>
</feature>